<keyword evidence="3" id="KW-0067">ATP-binding</keyword>
<dbReference type="GO" id="GO:0009432">
    <property type="term" value="P:SOS response"/>
    <property type="evidence" value="ECO:0007669"/>
    <property type="project" value="TreeGrafter"/>
</dbReference>
<dbReference type="Pfam" id="PF07478">
    <property type="entry name" value="Dala_Dala_lig_C"/>
    <property type="match status" value="1"/>
</dbReference>
<organism evidence="6 7">
    <name type="scientific">Legionella nautarum</name>
    <dbReference type="NCBI Taxonomy" id="45070"/>
    <lineage>
        <taxon>Bacteria</taxon>
        <taxon>Pseudomonadati</taxon>
        <taxon>Pseudomonadota</taxon>
        <taxon>Gammaproteobacteria</taxon>
        <taxon>Legionellales</taxon>
        <taxon>Legionellaceae</taxon>
        <taxon>Legionella</taxon>
    </lineage>
</organism>
<dbReference type="EMBL" id="LNYO01000024">
    <property type="protein sequence ID" value="KTD33354.1"/>
    <property type="molecule type" value="Genomic_DNA"/>
</dbReference>
<dbReference type="GO" id="GO:0046872">
    <property type="term" value="F:metal ion binding"/>
    <property type="evidence" value="ECO:0007669"/>
    <property type="project" value="InterPro"/>
</dbReference>
<dbReference type="GO" id="GO:0008716">
    <property type="term" value="F:D-alanine-D-alanine ligase activity"/>
    <property type="evidence" value="ECO:0007669"/>
    <property type="project" value="InterPro"/>
</dbReference>
<protein>
    <submittedName>
        <fullName evidence="6">UDP-N-acetylmuramyl tripeptide synthase</fullName>
    </submittedName>
</protein>
<name>A0A0W0WLZ6_9GAMM</name>
<keyword evidence="1" id="KW-0436">Ligase</keyword>
<evidence type="ECO:0000256" key="4">
    <source>
        <dbReference type="SAM" id="Phobius"/>
    </source>
</evidence>
<evidence type="ECO:0000313" key="6">
    <source>
        <dbReference type="EMBL" id="KTD33354.1"/>
    </source>
</evidence>
<accession>A0A0W0WLZ6</accession>
<dbReference type="PROSITE" id="PS50975">
    <property type="entry name" value="ATP_GRASP"/>
    <property type="match status" value="1"/>
</dbReference>
<evidence type="ECO:0000256" key="2">
    <source>
        <dbReference type="ARBA" id="ARBA00023211"/>
    </source>
</evidence>
<dbReference type="PATRIC" id="fig|45070.6.peg.3164"/>
<keyword evidence="2" id="KW-0464">Manganese</keyword>
<dbReference type="Gene3D" id="3.30.470.20">
    <property type="entry name" value="ATP-grasp fold, B domain"/>
    <property type="match status" value="2"/>
</dbReference>
<dbReference type="GO" id="GO:0005737">
    <property type="term" value="C:cytoplasm"/>
    <property type="evidence" value="ECO:0007669"/>
    <property type="project" value="TreeGrafter"/>
</dbReference>
<dbReference type="PANTHER" id="PTHR21621:SF0">
    <property type="entry name" value="BETA-CITRYLGLUTAMATE SYNTHASE B-RELATED"/>
    <property type="match status" value="1"/>
</dbReference>
<reference evidence="6 7" key="1">
    <citation type="submission" date="2015-11" db="EMBL/GenBank/DDBJ databases">
        <title>Genomic analysis of 38 Legionella species identifies large and diverse effector repertoires.</title>
        <authorList>
            <person name="Burstein D."/>
            <person name="Amaro F."/>
            <person name="Zusman T."/>
            <person name="Lifshitz Z."/>
            <person name="Cohen O."/>
            <person name="Gilbert J.A."/>
            <person name="Pupko T."/>
            <person name="Shuman H.A."/>
            <person name="Segal G."/>
        </authorList>
    </citation>
    <scope>NUCLEOTIDE SEQUENCE [LARGE SCALE GENOMIC DNA]</scope>
    <source>
        <strain evidence="6 7">ATCC 49506</strain>
    </source>
</reference>
<dbReference type="SUPFAM" id="SSF56059">
    <property type="entry name" value="Glutathione synthetase ATP-binding domain-like"/>
    <property type="match status" value="1"/>
</dbReference>
<keyword evidence="7" id="KW-1185">Reference proteome</keyword>
<evidence type="ECO:0000313" key="7">
    <source>
        <dbReference type="Proteomes" id="UP000054725"/>
    </source>
</evidence>
<dbReference type="InterPro" id="IPR011761">
    <property type="entry name" value="ATP-grasp"/>
</dbReference>
<dbReference type="PANTHER" id="PTHR21621">
    <property type="entry name" value="RIBOSOMAL PROTEIN S6 MODIFICATION PROTEIN"/>
    <property type="match status" value="1"/>
</dbReference>
<evidence type="ECO:0000259" key="5">
    <source>
        <dbReference type="PROSITE" id="PS50975"/>
    </source>
</evidence>
<keyword evidence="3" id="KW-0547">Nucleotide-binding</keyword>
<evidence type="ECO:0000256" key="1">
    <source>
        <dbReference type="ARBA" id="ARBA00022598"/>
    </source>
</evidence>
<keyword evidence="4" id="KW-0472">Membrane</keyword>
<dbReference type="GO" id="GO:0005524">
    <property type="term" value="F:ATP binding"/>
    <property type="evidence" value="ECO:0007669"/>
    <property type="project" value="UniProtKB-UniRule"/>
</dbReference>
<evidence type="ECO:0000256" key="3">
    <source>
        <dbReference type="PROSITE-ProRule" id="PRU00409"/>
    </source>
</evidence>
<feature type="domain" description="ATP-grasp" evidence="5">
    <location>
        <begin position="73"/>
        <end position="329"/>
    </location>
</feature>
<dbReference type="InterPro" id="IPR011095">
    <property type="entry name" value="Dala_Dala_lig_C"/>
</dbReference>
<dbReference type="Proteomes" id="UP000054725">
    <property type="component" value="Unassembled WGS sequence"/>
</dbReference>
<gene>
    <name evidence="6" type="ORF">Lnau_3002</name>
</gene>
<dbReference type="GO" id="GO:0018169">
    <property type="term" value="F:ribosomal S6-glutamic acid ligase activity"/>
    <property type="evidence" value="ECO:0007669"/>
    <property type="project" value="TreeGrafter"/>
</dbReference>
<proteinExistence type="predicted"/>
<comment type="caution">
    <text evidence="6">The sequence shown here is derived from an EMBL/GenBank/DDBJ whole genome shotgun (WGS) entry which is preliminary data.</text>
</comment>
<dbReference type="STRING" id="45070.Lnau_3002"/>
<sequence>MSVLNSQEDVTIDKNAELYYKSSLDLFLPAEQIDDIDGFALKLGKKTYYFRGGETPFNDSCSANIALNKYCMNKILESQGLPVPKAIAIHCSEFEEGGVEEKIAELKFPLVAKPTRNGSRGRDVLCNIQTIEQLKNYLSHAFTLYEFITIEEFHANLNSYRVLVFKRQVIGVIQRYPAQVVGDGKQTLAQLVQSTNLQRAKLNDALGNIVIDEECHIKLKELKLDIDYIPQQDEQVFLAYTSNATRGGTFKSLGKKICKQNSCLMIRAAQALNLNIVGIDVECEDISIPIEASRGVIIEMNNCPSIKIHEIPMSGPPNRVSKKIMRSFIYRHPLSYLAMLYTNKRANFYIRGFVLAIFLGFILSYLYNLT</sequence>
<feature type="transmembrane region" description="Helical" evidence="4">
    <location>
        <begin position="348"/>
        <end position="367"/>
    </location>
</feature>
<dbReference type="AlphaFoldDB" id="A0A0W0WLZ6"/>
<keyword evidence="4" id="KW-1133">Transmembrane helix</keyword>
<keyword evidence="4" id="KW-0812">Transmembrane</keyword>